<name>A0ABU5W0J1_9BACT</name>
<evidence type="ECO:0000313" key="3">
    <source>
        <dbReference type="Proteomes" id="UP001302274"/>
    </source>
</evidence>
<evidence type="ECO:0000256" key="1">
    <source>
        <dbReference type="SAM" id="SignalP"/>
    </source>
</evidence>
<dbReference type="Proteomes" id="UP001302274">
    <property type="component" value="Unassembled WGS sequence"/>
</dbReference>
<feature type="chain" id="PRO_5045175958" description="Lipoprotein" evidence="1">
    <location>
        <begin position="22"/>
        <end position="231"/>
    </location>
</feature>
<reference evidence="2 3" key="1">
    <citation type="submission" date="2023-11" db="EMBL/GenBank/DDBJ databases">
        <title>A Novel Polar Bacteriovorax (B. antarcticus) Isolated from the Biocrust in Antarctica.</title>
        <authorList>
            <person name="Mun W."/>
            <person name="Choi S.Y."/>
            <person name="Mitchell R.J."/>
        </authorList>
    </citation>
    <scope>NUCLEOTIDE SEQUENCE [LARGE SCALE GENOMIC DNA]</scope>
    <source>
        <strain evidence="2 3">PP10</strain>
    </source>
</reference>
<accession>A0ABU5W0J1</accession>
<comment type="caution">
    <text evidence="2">The sequence shown here is derived from an EMBL/GenBank/DDBJ whole genome shotgun (WGS) entry which is preliminary data.</text>
</comment>
<organism evidence="2 3">
    <name type="scientific">Bacteriovorax antarcticus</name>
    <dbReference type="NCBI Taxonomy" id="3088717"/>
    <lineage>
        <taxon>Bacteria</taxon>
        <taxon>Pseudomonadati</taxon>
        <taxon>Bdellovibrionota</taxon>
        <taxon>Bacteriovoracia</taxon>
        <taxon>Bacteriovoracales</taxon>
        <taxon>Bacteriovoracaceae</taxon>
        <taxon>Bacteriovorax</taxon>
    </lineage>
</organism>
<dbReference type="RefSeq" id="WP_323577944.1">
    <property type="nucleotide sequence ID" value="NZ_JAYGJQ010000002.1"/>
</dbReference>
<gene>
    <name evidence="2" type="ORF">SHI21_16255</name>
</gene>
<feature type="signal peptide" evidence="1">
    <location>
        <begin position="1"/>
        <end position="21"/>
    </location>
</feature>
<dbReference type="EMBL" id="JAYGJQ010000002">
    <property type="protein sequence ID" value="MEA9357785.1"/>
    <property type="molecule type" value="Genomic_DNA"/>
</dbReference>
<protein>
    <recommendedName>
        <fullName evidence="4">Lipoprotein</fullName>
    </recommendedName>
</protein>
<keyword evidence="3" id="KW-1185">Reference proteome</keyword>
<sequence>MKMASKLILFIFMLTNASAWAAAEVDCAGYDHPAYQDEYRTCLRLQIAKSAGDQGVDCIDCLFKQETTGTNNWVAALSAVAQPLAYLAGTYTVASYQNKTQKAWADAYKSGYEECTNRFNSYLDYNTAAGANPLTAAEANSMSMSCNSYGYGSYAGYGGLTSNGYGGYGNPFQSAGYSSGFLNGYGGSWPGLGSSSSSSGMLSGGIGVGAFGTLGTSSSVYQSGVTSAFGF</sequence>
<proteinExistence type="predicted"/>
<evidence type="ECO:0000313" key="2">
    <source>
        <dbReference type="EMBL" id="MEA9357785.1"/>
    </source>
</evidence>
<keyword evidence="1" id="KW-0732">Signal</keyword>
<evidence type="ECO:0008006" key="4">
    <source>
        <dbReference type="Google" id="ProtNLM"/>
    </source>
</evidence>